<comment type="caution">
    <text evidence="1">The sequence shown here is derived from an EMBL/GenBank/DDBJ whole genome shotgun (WGS) entry which is preliminary data.</text>
</comment>
<name>A0A2V4KHY0_AQUAC</name>
<protein>
    <submittedName>
        <fullName evidence="1">Uncharacterized protein</fullName>
    </submittedName>
</protein>
<reference evidence="1 2" key="1">
    <citation type="submission" date="2018-06" db="EMBL/GenBank/DDBJ databases">
        <title>Pseudomonas diversity within urban Lake Michigan freshwaters.</title>
        <authorList>
            <person name="Batrich M."/>
            <person name="Hatzopoulos T."/>
            <person name="Putonti C."/>
        </authorList>
    </citation>
    <scope>NUCLEOTIDE SEQUENCE [LARGE SCALE GENOMIC DNA]</scope>
    <source>
        <strain evidence="1 2">MB-090714</strain>
    </source>
</reference>
<evidence type="ECO:0000313" key="1">
    <source>
        <dbReference type="EMBL" id="PYC19529.1"/>
    </source>
</evidence>
<dbReference type="AlphaFoldDB" id="A0A2V4KHY0"/>
<dbReference type="RefSeq" id="WP_110684107.1">
    <property type="nucleotide sequence ID" value="NZ_QJRX01000014.1"/>
</dbReference>
<sequence length="83" mass="9267">MKARALLITSCCDPHMWYAGLVGQVVALVREEPDCYLSREPAGFVNIVRKQDADLVEVNCTNNQKCLCQTGLLRKCANDPLQK</sequence>
<gene>
    <name evidence="1" type="ORF">DMO17_19320</name>
</gene>
<dbReference type="Proteomes" id="UP000248146">
    <property type="component" value="Unassembled WGS sequence"/>
</dbReference>
<dbReference type="EMBL" id="QJRX01000014">
    <property type="protein sequence ID" value="PYC19529.1"/>
    <property type="molecule type" value="Genomic_DNA"/>
</dbReference>
<proteinExistence type="predicted"/>
<dbReference type="OrthoDB" id="5741573at2"/>
<organism evidence="1 2">
    <name type="scientific">Aquipseudomonas alcaligenes</name>
    <name type="common">Pseudomonas alcaligenes</name>
    <dbReference type="NCBI Taxonomy" id="43263"/>
    <lineage>
        <taxon>Bacteria</taxon>
        <taxon>Pseudomonadati</taxon>
        <taxon>Pseudomonadota</taxon>
        <taxon>Gammaproteobacteria</taxon>
        <taxon>Pseudomonadales</taxon>
        <taxon>Pseudomonadaceae</taxon>
        <taxon>Aquipseudomonas</taxon>
    </lineage>
</organism>
<evidence type="ECO:0000313" key="2">
    <source>
        <dbReference type="Proteomes" id="UP000248146"/>
    </source>
</evidence>
<accession>A0A2V4KHY0</accession>